<organism evidence="2">
    <name type="scientific">Tanacetum cinerariifolium</name>
    <name type="common">Dalmatian daisy</name>
    <name type="synonym">Chrysanthemum cinerariifolium</name>
    <dbReference type="NCBI Taxonomy" id="118510"/>
    <lineage>
        <taxon>Eukaryota</taxon>
        <taxon>Viridiplantae</taxon>
        <taxon>Streptophyta</taxon>
        <taxon>Embryophyta</taxon>
        <taxon>Tracheophyta</taxon>
        <taxon>Spermatophyta</taxon>
        <taxon>Magnoliopsida</taxon>
        <taxon>eudicotyledons</taxon>
        <taxon>Gunneridae</taxon>
        <taxon>Pentapetalae</taxon>
        <taxon>asterids</taxon>
        <taxon>campanulids</taxon>
        <taxon>Asterales</taxon>
        <taxon>Asteraceae</taxon>
        <taxon>Asteroideae</taxon>
        <taxon>Anthemideae</taxon>
        <taxon>Anthemidinae</taxon>
        <taxon>Tanacetum</taxon>
    </lineage>
</organism>
<gene>
    <name evidence="2" type="ORF">Tci_931706</name>
</gene>
<feature type="non-terminal residue" evidence="2">
    <location>
        <position position="81"/>
    </location>
</feature>
<feature type="non-terminal residue" evidence="2">
    <location>
        <position position="1"/>
    </location>
</feature>
<dbReference type="EMBL" id="BKCJ011868729">
    <property type="protein sequence ID" value="GFD59737.1"/>
    <property type="molecule type" value="Genomic_DNA"/>
</dbReference>
<evidence type="ECO:0000313" key="2">
    <source>
        <dbReference type="EMBL" id="GFD59737.1"/>
    </source>
</evidence>
<sequence length="81" mass="8666">RQIEPVAGRLHGLDRGDGGIAVAGGQRHAAVGEIEAAVAGDRHIAAEADHLRAVRPRQRRPGADRAQPGVAMAVQRRRRPR</sequence>
<reference evidence="2" key="1">
    <citation type="journal article" date="2019" name="Sci. Rep.">
        <title>Draft genome of Tanacetum cinerariifolium, the natural source of mosquito coil.</title>
        <authorList>
            <person name="Yamashiro T."/>
            <person name="Shiraishi A."/>
            <person name="Satake H."/>
            <person name="Nakayama K."/>
        </authorList>
    </citation>
    <scope>NUCLEOTIDE SEQUENCE</scope>
</reference>
<accession>A0A699XJB2</accession>
<comment type="caution">
    <text evidence="2">The sequence shown here is derived from an EMBL/GenBank/DDBJ whole genome shotgun (WGS) entry which is preliminary data.</text>
</comment>
<protein>
    <submittedName>
        <fullName evidence="2">Uncharacterized protein</fullName>
    </submittedName>
</protein>
<feature type="region of interest" description="Disordered" evidence="1">
    <location>
        <begin position="56"/>
        <end position="81"/>
    </location>
</feature>
<proteinExistence type="predicted"/>
<dbReference type="AlphaFoldDB" id="A0A699XJB2"/>
<name>A0A699XJB2_TANCI</name>
<evidence type="ECO:0000256" key="1">
    <source>
        <dbReference type="SAM" id="MobiDB-lite"/>
    </source>
</evidence>